<name>A0ABP8DGN6_9ACTN</name>
<comment type="caution">
    <text evidence="2">The sequence shown here is derived from an EMBL/GenBank/DDBJ whole genome shotgun (WGS) entry which is preliminary data.</text>
</comment>
<accession>A0ABP8DGN6</accession>
<reference evidence="3" key="1">
    <citation type="journal article" date="2019" name="Int. J. Syst. Evol. Microbiol.">
        <title>The Global Catalogue of Microorganisms (GCM) 10K type strain sequencing project: providing services to taxonomists for standard genome sequencing and annotation.</title>
        <authorList>
            <consortium name="The Broad Institute Genomics Platform"/>
            <consortium name="The Broad Institute Genome Sequencing Center for Infectious Disease"/>
            <person name="Wu L."/>
            <person name="Ma J."/>
        </authorList>
    </citation>
    <scope>NUCLEOTIDE SEQUENCE [LARGE SCALE GENOMIC DNA]</scope>
    <source>
        <strain evidence="3">JCM 17441</strain>
    </source>
</reference>
<dbReference type="EMBL" id="BAABAT010000021">
    <property type="protein sequence ID" value="GAA4255511.1"/>
    <property type="molecule type" value="Genomic_DNA"/>
</dbReference>
<evidence type="ECO:0000313" key="3">
    <source>
        <dbReference type="Proteomes" id="UP001500620"/>
    </source>
</evidence>
<evidence type="ECO:0000256" key="1">
    <source>
        <dbReference type="SAM" id="MobiDB-lite"/>
    </source>
</evidence>
<organism evidence="2 3">
    <name type="scientific">Dactylosporangium darangshiense</name>
    <dbReference type="NCBI Taxonomy" id="579108"/>
    <lineage>
        <taxon>Bacteria</taxon>
        <taxon>Bacillati</taxon>
        <taxon>Actinomycetota</taxon>
        <taxon>Actinomycetes</taxon>
        <taxon>Micromonosporales</taxon>
        <taxon>Micromonosporaceae</taxon>
        <taxon>Dactylosporangium</taxon>
    </lineage>
</organism>
<evidence type="ECO:0000313" key="2">
    <source>
        <dbReference type="EMBL" id="GAA4255511.1"/>
    </source>
</evidence>
<feature type="compositionally biased region" description="Polar residues" evidence="1">
    <location>
        <begin position="43"/>
        <end position="57"/>
    </location>
</feature>
<keyword evidence="3" id="KW-1185">Reference proteome</keyword>
<proteinExistence type="predicted"/>
<protein>
    <submittedName>
        <fullName evidence="2">Uncharacterized protein</fullName>
    </submittedName>
</protein>
<gene>
    <name evidence="2" type="ORF">GCM10022255_064650</name>
</gene>
<sequence length="81" mass="8341">MPQRNDSPRFGQACPAGLSIAKSDERANAGATQHNPKHREQSARSSGSMLRSNQSGLGATGAACAPYRRAWARACGGTAAG</sequence>
<dbReference type="Proteomes" id="UP001500620">
    <property type="component" value="Unassembled WGS sequence"/>
</dbReference>
<feature type="region of interest" description="Disordered" evidence="1">
    <location>
        <begin position="1"/>
        <end position="60"/>
    </location>
</feature>